<dbReference type="InterPro" id="IPR003961">
    <property type="entry name" value="FN3_dom"/>
</dbReference>
<dbReference type="GO" id="GO:0000272">
    <property type="term" value="P:polysaccharide catabolic process"/>
    <property type="evidence" value="ECO:0007669"/>
    <property type="project" value="UniProtKB-KW"/>
</dbReference>
<proteinExistence type="predicted"/>
<evidence type="ECO:0000256" key="1">
    <source>
        <dbReference type="ARBA" id="ARBA00022737"/>
    </source>
</evidence>
<feature type="region of interest" description="Disordered" evidence="4">
    <location>
        <begin position="664"/>
        <end position="683"/>
    </location>
</feature>
<dbReference type="SUPFAM" id="SSF49265">
    <property type="entry name" value="Fibronectin type III"/>
    <property type="match status" value="1"/>
</dbReference>
<feature type="compositionally biased region" description="Low complexity" evidence="4">
    <location>
        <begin position="420"/>
        <end position="432"/>
    </location>
</feature>
<dbReference type="RefSeq" id="WP_133847332.1">
    <property type="nucleotide sequence ID" value="NZ_SNXZ01000001.1"/>
</dbReference>
<dbReference type="InterPro" id="IPR050991">
    <property type="entry name" value="ECM_Regulatory_Proteins"/>
</dbReference>
<feature type="compositionally biased region" description="Pro residues" evidence="4">
    <location>
        <begin position="437"/>
        <end position="447"/>
    </location>
</feature>
<feature type="compositionally biased region" description="Basic and acidic residues" evidence="4">
    <location>
        <begin position="330"/>
        <end position="344"/>
    </location>
</feature>
<keyword evidence="2" id="KW-0378">Hydrolase</keyword>
<feature type="compositionally biased region" description="Polar residues" evidence="4">
    <location>
        <begin position="674"/>
        <end position="683"/>
    </location>
</feature>
<evidence type="ECO:0000313" key="6">
    <source>
        <dbReference type="EMBL" id="TDQ04428.1"/>
    </source>
</evidence>
<evidence type="ECO:0000256" key="3">
    <source>
        <dbReference type="ARBA" id="ARBA00023326"/>
    </source>
</evidence>
<dbReference type="CDD" id="cd00063">
    <property type="entry name" value="FN3"/>
    <property type="match status" value="2"/>
</dbReference>
<dbReference type="PROSITE" id="PS50853">
    <property type="entry name" value="FN3"/>
    <property type="match status" value="2"/>
</dbReference>
<keyword evidence="2" id="KW-0326">Glycosidase</keyword>
<dbReference type="Proteomes" id="UP000295444">
    <property type="component" value="Unassembled WGS sequence"/>
</dbReference>
<sequence>MTEGRRLVASSTARRKGWGKRLPTALVALGSVAAVGAALTAAVNPVPGLDFLPSGHWVFNAVTEFAVHIDGGSAAVDASVGLQGASADSQVVEGPDTGYVISDDQITVFGKSKLQVEDQIAPPSSEKPVAIEAMGGPYAFYQGTGKIVRLGDHVASIKTNGAFTDQVITADGTVWLHRADGNLCSLAKDAASLSSCPVTLEHGHDGALTAVGDQAEFLDTTSDVLYPVSDQGRGDGQGLGFAVSDHARVASSDVDGRVAILDPDTHQMHLVDAGDPSHDPVTVPLRAEGQYSTPASTGSVVALVDKRGGTIQTWDSRGEPHGTGPVPKGDGADPKVRKGEDNRIYVENGKGTEVVVVGQDGELSDPVAVDERAAPNSQKPNPNGNPLPGGTGSQKPPERDERAVPPPANKPDSTVEPQETTVDSTPTTSGTPEKPEPPVVPPSPPGAPARVDASAGNASATVTWSAAASNRAAITSYQVTWAGGAKTVSGFATSTKITGLTNGTRYTFSVSAVNAAGRGPATSSNAVTPVAAAAAPTGLALQRDQGTGEFRLTWNQPNLAGGTLVNYQVTATGLPSQSPKTTSAPFPGVVPGQSYTFTVRAMTRTPGGQTLTGAAAAKTITVPGPTLTVTRGVEDCPDYQDEPDCAQMHVQLAGFDPNAKYNIYPHSDDPGYSNPGSGQTTDETGAVSFDAFQYFGTGHLVWVTVQTSSGTITSPKIRWE</sequence>
<comment type="caution">
    <text evidence="6">The sequence shown here is derived from an EMBL/GenBank/DDBJ whole genome shotgun (WGS) entry which is preliminary data.</text>
</comment>
<evidence type="ECO:0000256" key="4">
    <source>
        <dbReference type="SAM" id="MobiDB-lite"/>
    </source>
</evidence>
<feature type="region of interest" description="Disordered" evidence="4">
    <location>
        <begin position="278"/>
        <end position="345"/>
    </location>
</feature>
<evidence type="ECO:0000256" key="2">
    <source>
        <dbReference type="ARBA" id="ARBA00023295"/>
    </source>
</evidence>
<dbReference type="EMBL" id="SNXZ01000001">
    <property type="protein sequence ID" value="TDQ04428.1"/>
    <property type="molecule type" value="Genomic_DNA"/>
</dbReference>
<keyword evidence="3" id="KW-0624">Polysaccharide degradation</keyword>
<dbReference type="PANTHER" id="PTHR46708:SF2">
    <property type="entry name" value="FIBRONECTIN TYPE-III DOMAIN-CONTAINING PROTEIN"/>
    <property type="match status" value="1"/>
</dbReference>
<evidence type="ECO:0000259" key="5">
    <source>
        <dbReference type="PROSITE" id="PS50853"/>
    </source>
</evidence>
<keyword evidence="7" id="KW-1185">Reference proteome</keyword>
<feature type="region of interest" description="Disordered" evidence="4">
    <location>
        <begin position="371"/>
        <end position="455"/>
    </location>
</feature>
<reference evidence="6 7" key="1">
    <citation type="submission" date="2019-03" db="EMBL/GenBank/DDBJ databases">
        <title>Genomic Encyclopedia of Type Strains, Phase IV (KMG-IV): sequencing the most valuable type-strain genomes for metagenomic binning, comparative biology and taxonomic classification.</title>
        <authorList>
            <person name="Goeker M."/>
        </authorList>
    </citation>
    <scope>NUCLEOTIDE SEQUENCE [LARGE SCALE GENOMIC DNA]</scope>
    <source>
        <strain evidence="6 7">DSM 45361</strain>
    </source>
</reference>
<dbReference type="OrthoDB" id="3405767at2"/>
<evidence type="ECO:0000313" key="7">
    <source>
        <dbReference type="Proteomes" id="UP000295444"/>
    </source>
</evidence>
<name>A0A4R6SK05_LABRH</name>
<feature type="domain" description="Fibronectin type-III" evidence="5">
    <location>
        <begin position="444"/>
        <end position="533"/>
    </location>
</feature>
<gene>
    <name evidence="6" type="ORF">EV186_101380</name>
</gene>
<dbReference type="InterPro" id="IPR036116">
    <property type="entry name" value="FN3_sf"/>
</dbReference>
<dbReference type="PANTHER" id="PTHR46708">
    <property type="entry name" value="TENASCIN"/>
    <property type="match status" value="1"/>
</dbReference>
<dbReference type="InterPro" id="IPR013783">
    <property type="entry name" value="Ig-like_fold"/>
</dbReference>
<dbReference type="Gene3D" id="2.60.40.10">
    <property type="entry name" value="Immunoglobulins"/>
    <property type="match status" value="2"/>
</dbReference>
<feature type="domain" description="Fibronectin type-III" evidence="5">
    <location>
        <begin position="535"/>
        <end position="625"/>
    </location>
</feature>
<dbReference type="GO" id="GO:0016798">
    <property type="term" value="F:hydrolase activity, acting on glycosyl bonds"/>
    <property type="evidence" value="ECO:0007669"/>
    <property type="project" value="UniProtKB-KW"/>
</dbReference>
<keyword evidence="3" id="KW-0119">Carbohydrate metabolism</keyword>
<protein>
    <submittedName>
        <fullName evidence="6">Fibronectin type III domain protein</fullName>
    </submittedName>
</protein>
<dbReference type="SMART" id="SM00060">
    <property type="entry name" value="FN3"/>
    <property type="match status" value="2"/>
</dbReference>
<dbReference type="Pfam" id="PF00041">
    <property type="entry name" value="fn3"/>
    <property type="match status" value="2"/>
</dbReference>
<accession>A0A4R6SK05</accession>
<dbReference type="AlphaFoldDB" id="A0A4R6SK05"/>
<keyword evidence="1" id="KW-0677">Repeat</keyword>
<organism evidence="6 7">
    <name type="scientific">Labedaea rhizosphaerae</name>
    <dbReference type="NCBI Taxonomy" id="598644"/>
    <lineage>
        <taxon>Bacteria</taxon>
        <taxon>Bacillati</taxon>
        <taxon>Actinomycetota</taxon>
        <taxon>Actinomycetes</taxon>
        <taxon>Pseudonocardiales</taxon>
        <taxon>Pseudonocardiaceae</taxon>
        <taxon>Labedaea</taxon>
    </lineage>
</organism>
<feature type="compositionally biased region" description="Polar residues" evidence="4">
    <location>
        <begin position="290"/>
        <end position="299"/>
    </location>
</feature>